<organism evidence="2 3">
    <name type="scientific">Exophiala dermatitidis</name>
    <name type="common">Black yeast-like fungus</name>
    <name type="synonym">Wangiella dermatitidis</name>
    <dbReference type="NCBI Taxonomy" id="5970"/>
    <lineage>
        <taxon>Eukaryota</taxon>
        <taxon>Fungi</taxon>
        <taxon>Dikarya</taxon>
        <taxon>Ascomycota</taxon>
        <taxon>Pezizomycotina</taxon>
        <taxon>Eurotiomycetes</taxon>
        <taxon>Chaetothyriomycetidae</taxon>
        <taxon>Chaetothyriales</taxon>
        <taxon>Herpotrichiellaceae</taxon>
        <taxon>Exophiala</taxon>
    </lineage>
</organism>
<feature type="compositionally biased region" description="Polar residues" evidence="1">
    <location>
        <begin position="781"/>
        <end position="818"/>
    </location>
</feature>
<evidence type="ECO:0000256" key="1">
    <source>
        <dbReference type="SAM" id="MobiDB-lite"/>
    </source>
</evidence>
<feature type="compositionally biased region" description="Low complexity" evidence="1">
    <location>
        <begin position="125"/>
        <end position="136"/>
    </location>
</feature>
<feature type="region of interest" description="Disordered" evidence="1">
    <location>
        <begin position="737"/>
        <end position="841"/>
    </location>
</feature>
<evidence type="ECO:0000313" key="2">
    <source>
        <dbReference type="EMBL" id="KAJ8995303.1"/>
    </source>
</evidence>
<accession>A0AAN6F1X9</accession>
<feature type="compositionally biased region" description="Low complexity" evidence="1">
    <location>
        <begin position="473"/>
        <end position="490"/>
    </location>
</feature>
<comment type="caution">
    <text evidence="2">The sequence shown here is derived from an EMBL/GenBank/DDBJ whole genome shotgun (WGS) entry which is preliminary data.</text>
</comment>
<feature type="region of interest" description="Disordered" evidence="1">
    <location>
        <begin position="1"/>
        <end position="161"/>
    </location>
</feature>
<dbReference type="PANTHER" id="PTHR28122">
    <property type="entry name" value="E3 UBIQUITIN-PROTEIN LIGASE SUBSTRATE RECEPTOR MMS22"/>
    <property type="match status" value="1"/>
</dbReference>
<feature type="compositionally biased region" description="Basic residues" evidence="1">
    <location>
        <begin position="892"/>
        <end position="901"/>
    </location>
</feature>
<feature type="compositionally biased region" description="Basic and acidic residues" evidence="1">
    <location>
        <begin position="1"/>
        <end position="16"/>
    </location>
</feature>
<feature type="compositionally biased region" description="Polar residues" evidence="1">
    <location>
        <begin position="149"/>
        <end position="160"/>
    </location>
</feature>
<feature type="region of interest" description="Disordered" evidence="1">
    <location>
        <begin position="276"/>
        <end position="368"/>
    </location>
</feature>
<feature type="compositionally biased region" description="Basic residues" evidence="1">
    <location>
        <begin position="655"/>
        <end position="671"/>
    </location>
</feature>
<feature type="region of interest" description="Disordered" evidence="1">
    <location>
        <begin position="181"/>
        <end position="215"/>
    </location>
</feature>
<feature type="compositionally biased region" description="Acidic residues" evidence="1">
    <location>
        <begin position="44"/>
        <end position="56"/>
    </location>
</feature>
<feature type="compositionally biased region" description="Polar residues" evidence="1">
    <location>
        <begin position="292"/>
        <end position="312"/>
    </location>
</feature>
<protein>
    <submittedName>
        <fullName evidence="2">Uncharacterized protein</fullName>
    </submittedName>
</protein>
<dbReference type="GO" id="GO:0035361">
    <property type="term" value="C:Cul8-RING ubiquitin ligase complex"/>
    <property type="evidence" value="ECO:0007669"/>
    <property type="project" value="TreeGrafter"/>
</dbReference>
<dbReference type="GO" id="GO:0000724">
    <property type="term" value="P:double-strand break repair via homologous recombination"/>
    <property type="evidence" value="ECO:0007669"/>
    <property type="project" value="TreeGrafter"/>
</dbReference>
<feature type="compositionally biased region" description="Basic and acidic residues" evidence="1">
    <location>
        <begin position="429"/>
        <end position="438"/>
    </location>
</feature>
<dbReference type="GO" id="GO:0005634">
    <property type="term" value="C:nucleus"/>
    <property type="evidence" value="ECO:0007669"/>
    <property type="project" value="InterPro"/>
</dbReference>
<feature type="region of interest" description="Disordered" evidence="1">
    <location>
        <begin position="873"/>
        <end position="930"/>
    </location>
</feature>
<dbReference type="Pfam" id="PF09462">
    <property type="entry name" value="Mus7"/>
    <property type="match status" value="1"/>
</dbReference>
<gene>
    <name evidence="2" type="ORF">HRR80_000079</name>
</gene>
<feature type="compositionally biased region" description="Polar residues" evidence="1">
    <location>
        <begin position="765"/>
        <end position="774"/>
    </location>
</feature>
<proteinExistence type="predicted"/>
<evidence type="ECO:0000313" key="3">
    <source>
        <dbReference type="Proteomes" id="UP001161757"/>
    </source>
</evidence>
<feature type="compositionally biased region" description="Polar residues" evidence="1">
    <location>
        <begin position="876"/>
        <end position="889"/>
    </location>
</feature>
<feature type="compositionally biased region" description="Basic and acidic residues" evidence="1">
    <location>
        <begin position="138"/>
        <end position="147"/>
    </location>
</feature>
<dbReference type="EMBL" id="JAJGCB010000001">
    <property type="protein sequence ID" value="KAJ8995303.1"/>
    <property type="molecule type" value="Genomic_DNA"/>
</dbReference>
<sequence length="2195" mass="244154">MDRLNDASRDATDPFDIKQNSRTATGSWKPPSMADWRARGYVPDSDDDEEDEDVDVDALSRDDSTDIADSGLFTRQTKTGPSDKSTSSQPGTSATSDRAHIVVEIPSQRSGRLNDGADTAHFQISSKSVTTSSAAARKNHDGSEKDVSPLSSSSHANSIATRLEAELEKGLQTVQDILGALEKTAEDDTDSPLSSLPSSIANSPRPSSPALVGSAGVGLGQAEAASNHAFLQESAGQPMRRSFRPRAPIQVHPYALEDAKYRQTLKSRGLKPVRLQQIISEAHNTSEEDSQGADTYESSQTKNSETQSQPSSPVVDKEDEDESQSPVRGVRPRFTGPQFSFGDDLPDLSDFLGGTATQDSRKALKKVRRPRGLLDARAINDSRIYDLPTDETVYGSRIVPRQSPSFQIPPSPPSSRGALFSQDGPLPDVIEHLRRDETPTLLPTPLLSSESHSRKRARIESLSSSDSEKIVISDDSPAQSSASESSGDESNGIQRMRRKIKGVLPASWLKLDVKGKNSNLPSRQHARSPVKSALEKGIAQRISSSEARRKSNVRRRPSETDTMVFTVAESDSDEPRIPTADDFDDDDLMMLDSEVVEDNSIDAMLAPRTRKTVPGGKQPRLRKALSVSSSMPKARQTGGTGGQIHHSVNRSTGTRSKRVSRPKKKHKKRNEKLKPTVLDAPGFQDKEIPLFLKVARRRAGRSGHLRPQEPSKKFFRLATVEDTLDVNHELIQWCTRQSSTTRTGGHETAGVSRSPSRPQRRRSTDMSQNFSLNSVDKDSTELTQLKQSTKATLQRIQTNQSGLRTRQPQLDSSSQRRPNTLECFQQRRLRRPPAPSPRLENLSRNATHHQGVLNIPQEIPPIVRLVPQHPAKLSGQRLTPNPTTPSISPFQIRRRPPRKLPPKALQPRSRNISPPDGLSNALAGESADHHPYHPSVIISQLIDSPPGPARLKGATSVTSIEASILARGGLQILESETKDTAALFDPSRTLSPITTPKSGRTLSCAIWSEGVRIIMQETFGEIRSAICSNDGSSRDEHESFIIKCAASIESIIIYIQQSLSVSGVHELTVVVTFLSACVNSLRQDIESVNTSMTKSRTTGTLLLWNRVLILGQQILQLSRAGGLGNTVTTEIVASNEKLANLAWSLVLQPEITDNLLVYLATQSESQFVSVAVDFQVCGAAIETIIILHQLHPGHRWVTHLDHAMSALFVAGPERDYSAEKLAYTILILGCVYSVTVLKDGITGAMGASLGLLKYPDFSVLSPAMTEFLKYFVQETSRRVSQRRKETGMIKLEQFGLIAFQWCLVLARTSHADVADNLLKQLFKLYSEKSNMLDFFSPTLAETPRFLEQRYQISQLRPEAGDTDFHIFLKLTAFTLGLQPDDVGAQSNEELRRLKLRKVSLVFSLLPNNGRGAGDDRPILVEESHPLPIKDLGALANRYHLFSTLYHYAPVGVKPEISKIKDLVDFGNAHDAVCTLALECWASTVRSALSLVQPEAQVELHRLAVWIYDMVFKISDKLQTIPRVDGTLNGDDDNDEELLVYRRNRATANWRLMEIAKAWAEAIELCVCEWQARYLMLGPRFGELLGLCNARNGGRLDDLVISALFNVLATYLKQLSGADLGALKQVRDDFREILISHLYRADPPEDELLLSLIDAWHKLAQLLVESGNNTWDDYFSMFASYSLWRFGGQTESARHCRVIMTSYLLKDRAWARSHIRQFLAGWLAGLLRLDAEVKFEHLVTNSLLTTFDDLLDFRSLKSTLAGGDSDLKLTRDELIRHRLDIVRHVVRNIYNTRDADDLLPAPQSSDIGLTTSNAECLLETITAALRDSWTRSVEGMERQDWTRFLDSVMREISRYPFRHFKIPAWFSDRASYKRHHLHGLFVNRVDASTSFNEARAVEEFRLACEMATVQNTNKELEKELVMTFSASDPQYIDDQGNFLLDIPTQLCFMKAVFPVYMEHILDPRHPAMLLGPVVVTSATAILDRLETRIDLEDQSRMEEFARMMIELMKTAVKALQSTSCDVTFEFGMVKRILARLVDLCANVCTRWGHLHLLFQDSAAILALQPLVQTYGLYVYEYACSAIGLDCEPTDPDFWRKYPSSQMRAAMSFGFDLSGLDYPEGQDVAALREGARANLERAALTLWKYDGLTRTGPVWSYNWDGVIKSLEPVPRTDEGDMLEVGAAVAELVRALEVLGVK</sequence>
<dbReference type="GO" id="GO:0031297">
    <property type="term" value="P:replication fork processing"/>
    <property type="evidence" value="ECO:0007669"/>
    <property type="project" value="InterPro"/>
</dbReference>
<dbReference type="PANTHER" id="PTHR28122:SF1">
    <property type="entry name" value="E3 UBIQUITIN-PROTEIN LIGASE SUBSTRATE RECEPTOR MMS22"/>
    <property type="match status" value="1"/>
</dbReference>
<name>A0AAN6F1X9_EXODE</name>
<dbReference type="Proteomes" id="UP001161757">
    <property type="component" value="Unassembled WGS sequence"/>
</dbReference>
<feature type="compositionally biased region" description="Low complexity" evidence="1">
    <location>
        <begin position="439"/>
        <end position="450"/>
    </location>
</feature>
<feature type="region of interest" description="Disordered" evidence="1">
    <location>
        <begin position="228"/>
        <end position="247"/>
    </location>
</feature>
<reference evidence="2" key="1">
    <citation type="submission" date="2023-01" db="EMBL/GenBank/DDBJ databases">
        <title>Exophiala dermititidis isolated from Cystic Fibrosis Patient.</title>
        <authorList>
            <person name="Kurbessoian T."/>
            <person name="Crocker A."/>
            <person name="Murante D."/>
            <person name="Hogan D.A."/>
            <person name="Stajich J.E."/>
        </authorList>
    </citation>
    <scope>NUCLEOTIDE SEQUENCE</scope>
    <source>
        <strain evidence="2">Ex8</strain>
    </source>
</reference>
<feature type="region of interest" description="Disordered" evidence="1">
    <location>
        <begin position="398"/>
        <end position="494"/>
    </location>
</feature>
<feature type="region of interest" description="Disordered" evidence="1">
    <location>
        <begin position="610"/>
        <end position="676"/>
    </location>
</feature>
<feature type="compositionally biased region" description="Polar residues" evidence="1">
    <location>
        <begin position="73"/>
        <end position="96"/>
    </location>
</feature>
<dbReference type="InterPro" id="IPR019021">
    <property type="entry name" value="Mms22"/>
</dbReference>